<name>A0A2R6XXT4_9BACL</name>
<dbReference type="GO" id="GO:0005737">
    <property type="term" value="C:cytoplasm"/>
    <property type="evidence" value="ECO:0007669"/>
    <property type="project" value="TreeGrafter"/>
</dbReference>
<dbReference type="InterPro" id="IPR006235">
    <property type="entry name" value="OAc-hSer/O-AcSer_sulfhydrylase"/>
</dbReference>
<protein>
    <recommendedName>
        <fullName evidence="6">O-succinylhomoserine sulfhydrylase</fullName>
    </recommendedName>
</protein>
<feature type="modified residue" description="N6-(pyridoxal phosphate)lysine" evidence="7">
    <location>
        <position position="160"/>
    </location>
</feature>
<evidence type="ECO:0000256" key="1">
    <source>
        <dbReference type="ARBA" id="ARBA00001933"/>
    </source>
</evidence>
<evidence type="ECO:0000256" key="6">
    <source>
        <dbReference type="ARBA" id="ARBA00071157"/>
    </source>
</evidence>
<proteinExistence type="inferred from homology"/>
<dbReference type="AlphaFoldDB" id="A0A2R6XXT4"/>
<comment type="caution">
    <text evidence="9">The sequence shown here is derived from an EMBL/GenBank/DDBJ whole genome shotgun (WGS) entry which is preliminary data.</text>
</comment>
<accession>A0A2R6XXT4</accession>
<dbReference type="InterPro" id="IPR000277">
    <property type="entry name" value="Cys/Met-Metab_PyrdxlP-dep_enz"/>
</dbReference>
<dbReference type="GO" id="GO:0071269">
    <property type="term" value="P:L-homocysteine biosynthetic process"/>
    <property type="evidence" value="ECO:0007669"/>
    <property type="project" value="TreeGrafter"/>
</dbReference>
<evidence type="ECO:0000313" key="10">
    <source>
        <dbReference type="Proteomes" id="UP000244338"/>
    </source>
</evidence>
<evidence type="ECO:0000256" key="5">
    <source>
        <dbReference type="ARBA" id="ARBA00060995"/>
    </source>
</evidence>
<dbReference type="GO" id="GO:0004124">
    <property type="term" value="F:cysteine synthase activity"/>
    <property type="evidence" value="ECO:0007669"/>
    <property type="project" value="TreeGrafter"/>
</dbReference>
<keyword evidence="4 7" id="KW-0663">Pyridoxal phosphate</keyword>
<comment type="cofactor">
    <cofactor evidence="1 8">
        <name>pyridoxal 5'-phosphate</name>
        <dbReference type="ChEBI" id="CHEBI:597326"/>
    </cofactor>
</comment>
<dbReference type="PANTHER" id="PTHR43797">
    <property type="entry name" value="HOMOCYSTEINE/CYSTEINE SYNTHASE"/>
    <property type="match status" value="1"/>
</dbReference>
<dbReference type="PIRSF" id="PIRSF001434">
    <property type="entry name" value="CGS"/>
    <property type="match status" value="1"/>
</dbReference>
<dbReference type="FunFam" id="3.90.1150.10:FF:000033">
    <property type="entry name" value="Cystathionine gamma-synthase"/>
    <property type="match status" value="1"/>
</dbReference>
<dbReference type="Gene3D" id="3.40.640.10">
    <property type="entry name" value="Type I PLP-dependent aspartate aminotransferase-like (Major domain)"/>
    <property type="match status" value="1"/>
</dbReference>
<evidence type="ECO:0000256" key="8">
    <source>
        <dbReference type="RuleBase" id="RU362118"/>
    </source>
</evidence>
<dbReference type="CDD" id="cd00614">
    <property type="entry name" value="CGS_like"/>
    <property type="match status" value="1"/>
</dbReference>
<dbReference type="GO" id="GO:0003961">
    <property type="term" value="F:O-acetylhomoserine aminocarboxypropyltransferase activity"/>
    <property type="evidence" value="ECO:0007669"/>
    <property type="project" value="TreeGrafter"/>
</dbReference>
<dbReference type="InterPro" id="IPR015421">
    <property type="entry name" value="PyrdxlP-dep_Trfase_major"/>
</dbReference>
<dbReference type="InterPro" id="IPR015424">
    <property type="entry name" value="PyrdxlP-dep_Trfase"/>
</dbReference>
<keyword evidence="3" id="KW-0808">Transferase</keyword>
<dbReference type="NCBIfam" id="TIGR01326">
    <property type="entry name" value="OAH_OAS_sulfhy"/>
    <property type="match status" value="1"/>
</dbReference>
<gene>
    <name evidence="9" type="ORF">BSOLF_2855</name>
</gene>
<dbReference type="EMBL" id="PEBX01000162">
    <property type="protein sequence ID" value="PTQ55228.1"/>
    <property type="molecule type" value="Genomic_DNA"/>
</dbReference>
<organism evidence="9 10">
    <name type="scientific">Candidatus Carbonibacillus altaicus</name>
    <dbReference type="NCBI Taxonomy" id="2163959"/>
    <lineage>
        <taxon>Bacteria</taxon>
        <taxon>Bacillati</taxon>
        <taxon>Bacillota</taxon>
        <taxon>Bacilli</taxon>
        <taxon>Bacillales</taxon>
        <taxon>Candidatus Carbonibacillus</taxon>
    </lineage>
</organism>
<dbReference type="GO" id="GO:0006535">
    <property type="term" value="P:cysteine biosynthetic process from serine"/>
    <property type="evidence" value="ECO:0007669"/>
    <property type="project" value="TreeGrafter"/>
</dbReference>
<sequence length="380" mass="41598">MKESGYIYTRLGNPTVAALEERLALLEGGIGALATSSGQAAITLAILNIAHSGAEIISSQQLYGGTINLFASTLERFGIHVRFVDGRDPEAFRKAISPKTRAIFTEMIGNPSLDVLDIEAVSRVAHEHDLALIVDNTFATPYLVRPLEWGADVVVYSLTKWMSGNGTTIAGAIIDGGKFSWPKTRYPEFHTPDPSYHNTVYVDTFGSAAYIARARVQLMRDMGPALSPQAAFQVALGLETLPLRMDRHVENTLRVAEFLKDHPAVSWVHYPGLPDHPSYPLAQKYLPRGAGSVLTFGVRGGREAGRTFIDHLKLWSHLANVGDAKSLAIHPATTTHSQLSPEDLLKSGVTEDMIRLSVGLEHIDDLLWDLEQALQETLQK</sequence>
<dbReference type="FunFam" id="3.40.640.10:FF:000035">
    <property type="entry name" value="O-succinylhomoserine sulfhydrylase"/>
    <property type="match status" value="1"/>
</dbReference>
<evidence type="ECO:0000256" key="7">
    <source>
        <dbReference type="PIRSR" id="PIRSR001434-2"/>
    </source>
</evidence>
<comment type="similarity">
    <text evidence="5">Belongs to the trans-sulfuration enzymes family. MetZ subfamily.</text>
</comment>
<dbReference type="PANTHER" id="PTHR43797:SF2">
    <property type="entry name" value="HOMOCYSTEINE_CYSTEINE SYNTHASE"/>
    <property type="match status" value="1"/>
</dbReference>
<evidence type="ECO:0000256" key="3">
    <source>
        <dbReference type="ARBA" id="ARBA00022679"/>
    </source>
</evidence>
<dbReference type="GO" id="GO:0019346">
    <property type="term" value="P:transsulfuration"/>
    <property type="evidence" value="ECO:0007669"/>
    <property type="project" value="InterPro"/>
</dbReference>
<dbReference type="SUPFAM" id="SSF53383">
    <property type="entry name" value="PLP-dependent transferases"/>
    <property type="match status" value="1"/>
</dbReference>
<dbReference type="InterPro" id="IPR015422">
    <property type="entry name" value="PyrdxlP-dep_Trfase_small"/>
</dbReference>
<dbReference type="GO" id="GO:0030170">
    <property type="term" value="F:pyridoxal phosphate binding"/>
    <property type="evidence" value="ECO:0007669"/>
    <property type="project" value="InterPro"/>
</dbReference>
<dbReference type="Pfam" id="PF01053">
    <property type="entry name" value="Cys_Met_Meta_PP"/>
    <property type="match status" value="1"/>
</dbReference>
<dbReference type="Gene3D" id="3.90.1150.10">
    <property type="entry name" value="Aspartate Aminotransferase, domain 1"/>
    <property type="match status" value="1"/>
</dbReference>
<evidence type="ECO:0000313" key="9">
    <source>
        <dbReference type="EMBL" id="PTQ55228.1"/>
    </source>
</evidence>
<dbReference type="Proteomes" id="UP000244338">
    <property type="component" value="Unassembled WGS sequence"/>
</dbReference>
<evidence type="ECO:0000256" key="2">
    <source>
        <dbReference type="ARBA" id="ARBA00011881"/>
    </source>
</evidence>
<evidence type="ECO:0000256" key="4">
    <source>
        <dbReference type="ARBA" id="ARBA00022898"/>
    </source>
</evidence>
<reference evidence="10" key="1">
    <citation type="journal article" date="2018" name="Sci. Rep.">
        <title>Lignite coal burning seam in the remote Altai Mountains harbors a hydrogen-driven thermophilic microbial community.</title>
        <authorList>
            <person name="Kadnikov V.V."/>
            <person name="Mardanov A.V."/>
            <person name="Ivasenko D.A."/>
            <person name="Antsiferov D.V."/>
            <person name="Beletsky A.V."/>
            <person name="Karnachuk O.V."/>
            <person name="Ravin N.V."/>
        </authorList>
    </citation>
    <scope>NUCLEOTIDE SEQUENCE [LARGE SCALE GENOMIC DNA]</scope>
</reference>
<comment type="subunit">
    <text evidence="2">Homotetramer.</text>
</comment>